<sequence>MPALPVGPVEDTGRDAAPGLSLGAGLTVPGPRSPVPAQAPSPARRAEIVELLWFDANALPRIRASWSDLILELDVEALDPRHDPPPNDAGSPKDHHHLSGVLTDGSRIEPSGVPQAILAAISEKGRFTPPLVLVEGELRFVFDELEALKATLAAVAPLAGMDRSLREAVDLACELLRSPYPEGATGAAATLIQQIKERLPPPDRSPAAARVESQAERLLLEQRRYQTRTLLGDTWIRALLGAGVQDALPVYLPKRLAPWLPMLPRLRVRLVAEAHLQQDHAESSRYALKALALGRVAALDEIQGGGP</sequence>
<evidence type="ECO:0000313" key="2">
    <source>
        <dbReference type="EMBL" id="AUX42236.1"/>
    </source>
</evidence>
<evidence type="ECO:0000313" key="3">
    <source>
        <dbReference type="Proteomes" id="UP000238348"/>
    </source>
</evidence>
<dbReference type="OrthoDB" id="5290767at2"/>
<protein>
    <submittedName>
        <fullName evidence="2">Uncharacterized protein</fullName>
    </submittedName>
</protein>
<organism evidence="2 3">
    <name type="scientific">Sorangium cellulosum</name>
    <name type="common">Polyangium cellulosum</name>
    <dbReference type="NCBI Taxonomy" id="56"/>
    <lineage>
        <taxon>Bacteria</taxon>
        <taxon>Pseudomonadati</taxon>
        <taxon>Myxococcota</taxon>
        <taxon>Polyangia</taxon>
        <taxon>Polyangiales</taxon>
        <taxon>Polyangiaceae</taxon>
        <taxon>Sorangium</taxon>
    </lineage>
</organism>
<proteinExistence type="predicted"/>
<feature type="region of interest" description="Disordered" evidence="1">
    <location>
        <begin position="80"/>
        <end position="108"/>
    </location>
</feature>
<gene>
    <name evidence="2" type="ORF">SOCE26_036640</name>
</gene>
<name>A0A2L0ESG1_SORCE</name>
<dbReference type="EMBL" id="CP012673">
    <property type="protein sequence ID" value="AUX42236.1"/>
    <property type="molecule type" value="Genomic_DNA"/>
</dbReference>
<dbReference type="Proteomes" id="UP000238348">
    <property type="component" value="Chromosome"/>
</dbReference>
<reference evidence="2 3" key="1">
    <citation type="submission" date="2015-09" db="EMBL/GenBank/DDBJ databases">
        <title>Sorangium comparison.</title>
        <authorList>
            <person name="Zaburannyi N."/>
            <person name="Bunk B."/>
            <person name="Overmann J."/>
            <person name="Mueller R."/>
        </authorList>
    </citation>
    <scope>NUCLEOTIDE SEQUENCE [LARGE SCALE GENOMIC DNA]</scope>
    <source>
        <strain evidence="2 3">So ce26</strain>
    </source>
</reference>
<dbReference type="AlphaFoldDB" id="A0A2L0ESG1"/>
<feature type="region of interest" description="Disordered" evidence="1">
    <location>
        <begin position="1"/>
        <end position="41"/>
    </location>
</feature>
<evidence type="ECO:0000256" key="1">
    <source>
        <dbReference type="SAM" id="MobiDB-lite"/>
    </source>
</evidence>
<dbReference type="RefSeq" id="WP_159397019.1">
    <property type="nucleotide sequence ID" value="NZ_CP012673.1"/>
</dbReference>
<accession>A0A2L0ESG1</accession>